<gene>
    <name evidence="3" type="ORF">L210DRAFT_3096451</name>
</gene>
<dbReference type="EMBL" id="WHUW01000007">
    <property type="protein sequence ID" value="KAF8443824.1"/>
    <property type="molecule type" value="Genomic_DNA"/>
</dbReference>
<feature type="compositionally biased region" description="Low complexity" evidence="1">
    <location>
        <begin position="42"/>
        <end position="62"/>
    </location>
</feature>
<keyword evidence="2" id="KW-0732">Signal</keyword>
<feature type="signal peptide" evidence="2">
    <location>
        <begin position="1"/>
        <end position="21"/>
    </location>
</feature>
<dbReference type="AlphaFoldDB" id="A0AAD4GGM9"/>
<accession>A0AAD4GGM9</accession>
<name>A0AAD4GGM9_BOLED</name>
<reference evidence="3" key="2">
    <citation type="journal article" date="2020" name="Nat. Commun.">
        <title>Large-scale genome sequencing of mycorrhizal fungi provides insights into the early evolution of symbiotic traits.</title>
        <authorList>
            <person name="Miyauchi S."/>
            <person name="Kiss E."/>
            <person name="Kuo A."/>
            <person name="Drula E."/>
            <person name="Kohler A."/>
            <person name="Sanchez-Garcia M."/>
            <person name="Morin E."/>
            <person name="Andreopoulos B."/>
            <person name="Barry K.W."/>
            <person name="Bonito G."/>
            <person name="Buee M."/>
            <person name="Carver A."/>
            <person name="Chen C."/>
            <person name="Cichocki N."/>
            <person name="Clum A."/>
            <person name="Culley D."/>
            <person name="Crous P.W."/>
            <person name="Fauchery L."/>
            <person name="Girlanda M."/>
            <person name="Hayes R.D."/>
            <person name="Keri Z."/>
            <person name="LaButti K."/>
            <person name="Lipzen A."/>
            <person name="Lombard V."/>
            <person name="Magnuson J."/>
            <person name="Maillard F."/>
            <person name="Murat C."/>
            <person name="Nolan M."/>
            <person name="Ohm R.A."/>
            <person name="Pangilinan J."/>
            <person name="Pereira M.F."/>
            <person name="Perotto S."/>
            <person name="Peter M."/>
            <person name="Pfister S."/>
            <person name="Riley R."/>
            <person name="Sitrit Y."/>
            <person name="Stielow J.B."/>
            <person name="Szollosi G."/>
            <person name="Zifcakova L."/>
            <person name="Stursova M."/>
            <person name="Spatafora J.W."/>
            <person name="Tedersoo L."/>
            <person name="Vaario L.M."/>
            <person name="Yamada A."/>
            <person name="Yan M."/>
            <person name="Wang P."/>
            <person name="Xu J."/>
            <person name="Bruns T."/>
            <person name="Baldrian P."/>
            <person name="Vilgalys R."/>
            <person name="Dunand C."/>
            <person name="Henrissat B."/>
            <person name="Grigoriev I.V."/>
            <person name="Hibbett D."/>
            <person name="Nagy L.G."/>
            <person name="Martin F.M."/>
        </authorList>
    </citation>
    <scope>NUCLEOTIDE SEQUENCE</scope>
    <source>
        <strain evidence="3">BED1</strain>
    </source>
</reference>
<dbReference type="Proteomes" id="UP001194468">
    <property type="component" value="Unassembled WGS sequence"/>
</dbReference>
<sequence>MYTMLSLAWLRFALIPHGMTGSTIAPSPATSSTSPSLPPTPTQTLTTSTHAPTPTSTSSTPPYSCLYKDMSPWTIIVRRRYRNRNPLRNWTVSQHLTLFFVFALDPSIDPSWPSM</sequence>
<proteinExistence type="predicted"/>
<comment type="caution">
    <text evidence="3">The sequence shown here is derived from an EMBL/GenBank/DDBJ whole genome shotgun (WGS) entry which is preliminary data.</text>
</comment>
<feature type="region of interest" description="Disordered" evidence="1">
    <location>
        <begin position="24"/>
        <end position="66"/>
    </location>
</feature>
<feature type="chain" id="PRO_5041984273" evidence="2">
    <location>
        <begin position="22"/>
        <end position="115"/>
    </location>
</feature>
<evidence type="ECO:0000313" key="3">
    <source>
        <dbReference type="EMBL" id="KAF8443824.1"/>
    </source>
</evidence>
<reference evidence="3" key="1">
    <citation type="submission" date="2019-10" db="EMBL/GenBank/DDBJ databases">
        <authorList>
            <consortium name="DOE Joint Genome Institute"/>
            <person name="Kuo A."/>
            <person name="Miyauchi S."/>
            <person name="Kiss E."/>
            <person name="Drula E."/>
            <person name="Kohler A."/>
            <person name="Sanchez-Garcia M."/>
            <person name="Andreopoulos B."/>
            <person name="Barry K.W."/>
            <person name="Bonito G."/>
            <person name="Buee M."/>
            <person name="Carver A."/>
            <person name="Chen C."/>
            <person name="Cichocki N."/>
            <person name="Clum A."/>
            <person name="Culley D."/>
            <person name="Crous P.W."/>
            <person name="Fauchery L."/>
            <person name="Girlanda M."/>
            <person name="Hayes R."/>
            <person name="Keri Z."/>
            <person name="LaButti K."/>
            <person name="Lipzen A."/>
            <person name="Lombard V."/>
            <person name="Magnuson J."/>
            <person name="Maillard F."/>
            <person name="Morin E."/>
            <person name="Murat C."/>
            <person name="Nolan M."/>
            <person name="Ohm R."/>
            <person name="Pangilinan J."/>
            <person name="Pereira M."/>
            <person name="Perotto S."/>
            <person name="Peter M."/>
            <person name="Riley R."/>
            <person name="Sitrit Y."/>
            <person name="Stielow B."/>
            <person name="Szollosi G."/>
            <person name="Zifcakova L."/>
            <person name="Stursova M."/>
            <person name="Spatafora J.W."/>
            <person name="Tedersoo L."/>
            <person name="Vaario L.-M."/>
            <person name="Yamada A."/>
            <person name="Yan M."/>
            <person name="Wang P."/>
            <person name="Xu J."/>
            <person name="Bruns T."/>
            <person name="Baldrian P."/>
            <person name="Vilgalys R."/>
            <person name="Henrissat B."/>
            <person name="Grigoriev I.V."/>
            <person name="Hibbett D."/>
            <person name="Nagy L.G."/>
            <person name="Martin F.M."/>
        </authorList>
    </citation>
    <scope>NUCLEOTIDE SEQUENCE</scope>
    <source>
        <strain evidence="3">BED1</strain>
    </source>
</reference>
<feature type="compositionally biased region" description="Low complexity" evidence="1">
    <location>
        <begin position="24"/>
        <end position="35"/>
    </location>
</feature>
<protein>
    <submittedName>
        <fullName evidence="3">Uncharacterized protein</fullName>
    </submittedName>
</protein>
<organism evidence="3 4">
    <name type="scientific">Boletus edulis BED1</name>
    <dbReference type="NCBI Taxonomy" id="1328754"/>
    <lineage>
        <taxon>Eukaryota</taxon>
        <taxon>Fungi</taxon>
        <taxon>Dikarya</taxon>
        <taxon>Basidiomycota</taxon>
        <taxon>Agaricomycotina</taxon>
        <taxon>Agaricomycetes</taxon>
        <taxon>Agaricomycetidae</taxon>
        <taxon>Boletales</taxon>
        <taxon>Boletineae</taxon>
        <taxon>Boletaceae</taxon>
        <taxon>Boletoideae</taxon>
        <taxon>Boletus</taxon>
    </lineage>
</organism>
<evidence type="ECO:0000256" key="1">
    <source>
        <dbReference type="SAM" id="MobiDB-lite"/>
    </source>
</evidence>
<evidence type="ECO:0000313" key="4">
    <source>
        <dbReference type="Proteomes" id="UP001194468"/>
    </source>
</evidence>
<evidence type="ECO:0000256" key="2">
    <source>
        <dbReference type="SAM" id="SignalP"/>
    </source>
</evidence>
<keyword evidence="4" id="KW-1185">Reference proteome</keyword>